<keyword evidence="1" id="KW-0547">Nucleotide-binding</keyword>
<dbReference type="AlphaFoldDB" id="A0A6J6L9X8"/>
<evidence type="ECO:0000313" key="4">
    <source>
        <dbReference type="EMBL" id="CAB4658018.1"/>
    </source>
</evidence>
<gene>
    <name evidence="4" type="ORF">UFOPK2245_01015</name>
</gene>
<reference evidence="4" key="1">
    <citation type="submission" date="2020-05" db="EMBL/GenBank/DDBJ databases">
        <authorList>
            <person name="Chiriac C."/>
            <person name="Salcher M."/>
            <person name="Ghai R."/>
            <person name="Kavagutti S V."/>
        </authorList>
    </citation>
    <scope>NUCLEOTIDE SEQUENCE</scope>
</reference>
<evidence type="ECO:0000256" key="2">
    <source>
        <dbReference type="ARBA" id="ARBA00022840"/>
    </source>
</evidence>
<dbReference type="Gene3D" id="1.20.1270.10">
    <property type="match status" value="1"/>
</dbReference>
<dbReference type="GO" id="GO:0005524">
    <property type="term" value="F:ATP binding"/>
    <property type="evidence" value="ECO:0007669"/>
    <property type="project" value="UniProtKB-KW"/>
</dbReference>
<feature type="region of interest" description="Disordered" evidence="3">
    <location>
        <begin position="1"/>
        <end position="24"/>
    </location>
</feature>
<evidence type="ECO:0000256" key="3">
    <source>
        <dbReference type="SAM" id="MobiDB-lite"/>
    </source>
</evidence>
<dbReference type="InterPro" id="IPR029048">
    <property type="entry name" value="HSP70_C_sf"/>
</dbReference>
<dbReference type="EMBL" id="CAEZWK010000040">
    <property type="protein sequence ID" value="CAB4658018.1"/>
    <property type="molecule type" value="Genomic_DNA"/>
</dbReference>
<sequence length="123" mass="13119">MMADAESHADEDRARKEEAEIRNAGDSLLYSTEKFIKENEEKLSSGDAAEKKTETEAALEELKTALGGSNYEMIKSATEKVATVSQALGTAIYAAGAAEGEANSADDGVEDAEVIDEQEEQKA</sequence>
<dbReference type="GO" id="GO:0140662">
    <property type="term" value="F:ATP-dependent protein folding chaperone"/>
    <property type="evidence" value="ECO:0007669"/>
    <property type="project" value="InterPro"/>
</dbReference>
<feature type="compositionally biased region" description="Basic and acidic residues" evidence="3">
    <location>
        <begin position="1"/>
        <end position="23"/>
    </location>
</feature>
<feature type="region of interest" description="Disordered" evidence="3">
    <location>
        <begin position="100"/>
        <end position="123"/>
    </location>
</feature>
<name>A0A6J6L9X8_9ZZZZ</name>
<dbReference type="Pfam" id="PF00012">
    <property type="entry name" value="HSP70"/>
    <property type="match status" value="1"/>
</dbReference>
<protein>
    <submittedName>
        <fullName evidence="4">Unannotated protein</fullName>
    </submittedName>
</protein>
<proteinExistence type="predicted"/>
<organism evidence="4">
    <name type="scientific">freshwater metagenome</name>
    <dbReference type="NCBI Taxonomy" id="449393"/>
    <lineage>
        <taxon>unclassified sequences</taxon>
        <taxon>metagenomes</taxon>
        <taxon>ecological metagenomes</taxon>
    </lineage>
</organism>
<dbReference type="FunFam" id="1.20.1270.10:FF:000001">
    <property type="entry name" value="Molecular chaperone DnaK"/>
    <property type="match status" value="1"/>
</dbReference>
<dbReference type="SUPFAM" id="SSF100934">
    <property type="entry name" value="Heat shock protein 70kD (HSP70), C-terminal subdomain"/>
    <property type="match status" value="1"/>
</dbReference>
<accession>A0A6J6L9X8</accession>
<feature type="compositionally biased region" description="Acidic residues" evidence="3">
    <location>
        <begin position="107"/>
        <end position="123"/>
    </location>
</feature>
<evidence type="ECO:0000256" key="1">
    <source>
        <dbReference type="ARBA" id="ARBA00022741"/>
    </source>
</evidence>
<keyword evidence="2" id="KW-0067">ATP-binding</keyword>
<dbReference type="InterPro" id="IPR013126">
    <property type="entry name" value="Hsp_70_fam"/>
</dbReference>